<proteinExistence type="predicted"/>
<keyword evidence="2" id="KW-1185">Reference proteome</keyword>
<dbReference type="AlphaFoldDB" id="A0AAV6FU69"/>
<dbReference type="EMBL" id="JADWDJ010000018">
    <property type="protein sequence ID" value="KAG5266388.1"/>
    <property type="molecule type" value="Genomic_DNA"/>
</dbReference>
<comment type="caution">
    <text evidence="1">The sequence shown here is derived from an EMBL/GenBank/DDBJ whole genome shotgun (WGS) entry which is preliminary data.</text>
</comment>
<feature type="non-terminal residue" evidence="1">
    <location>
        <position position="1"/>
    </location>
</feature>
<protein>
    <submittedName>
        <fullName evidence="1">Uncharacterized protein</fullName>
    </submittedName>
</protein>
<dbReference type="Proteomes" id="UP000823561">
    <property type="component" value="Chromosome 18"/>
</dbReference>
<organism evidence="1 2">
    <name type="scientific">Alosa alosa</name>
    <name type="common">allis shad</name>
    <dbReference type="NCBI Taxonomy" id="278164"/>
    <lineage>
        <taxon>Eukaryota</taxon>
        <taxon>Metazoa</taxon>
        <taxon>Chordata</taxon>
        <taxon>Craniata</taxon>
        <taxon>Vertebrata</taxon>
        <taxon>Euteleostomi</taxon>
        <taxon>Actinopterygii</taxon>
        <taxon>Neopterygii</taxon>
        <taxon>Teleostei</taxon>
        <taxon>Clupei</taxon>
        <taxon>Clupeiformes</taxon>
        <taxon>Clupeoidei</taxon>
        <taxon>Clupeidae</taxon>
        <taxon>Alosa</taxon>
    </lineage>
</organism>
<accession>A0AAV6FU69</accession>
<evidence type="ECO:0000313" key="1">
    <source>
        <dbReference type="EMBL" id="KAG5266388.1"/>
    </source>
</evidence>
<evidence type="ECO:0000313" key="2">
    <source>
        <dbReference type="Proteomes" id="UP000823561"/>
    </source>
</evidence>
<name>A0AAV6FU69_9TELE</name>
<gene>
    <name evidence="1" type="ORF">AALO_G00231450</name>
</gene>
<sequence length="88" mass="9762">GGAKFIWLLSGRPVFLANYPTGHRPGTCGSCHSRLQDHQHAQGQLQPSVASQRGPSLGRTWARVGMAWCLDGACLWSFHRPLWEMGYN</sequence>
<reference evidence="1" key="1">
    <citation type="submission" date="2020-10" db="EMBL/GenBank/DDBJ databases">
        <title>Chromosome-scale genome assembly of the Allis shad, Alosa alosa.</title>
        <authorList>
            <person name="Margot Z."/>
            <person name="Christophe K."/>
            <person name="Cabau C."/>
            <person name="Louis A."/>
            <person name="Berthelot C."/>
            <person name="Parey E."/>
            <person name="Roest Crollius H."/>
            <person name="Montfort J."/>
            <person name="Robinson-Rechavi M."/>
            <person name="Bucao C."/>
            <person name="Bouchez O."/>
            <person name="Gislard M."/>
            <person name="Lluch J."/>
            <person name="Milhes M."/>
            <person name="Lampietro C."/>
            <person name="Lopez Roques C."/>
            <person name="Donnadieu C."/>
            <person name="Braasch I."/>
            <person name="Desvignes T."/>
            <person name="Postlethwait J."/>
            <person name="Bobe J."/>
            <person name="Guiguen Y."/>
        </authorList>
    </citation>
    <scope>NUCLEOTIDE SEQUENCE</scope>
    <source>
        <strain evidence="1">M-15738</strain>
        <tissue evidence="1">Blood</tissue>
    </source>
</reference>